<comment type="caution">
    <text evidence="2">The sequence shown here is derived from an EMBL/GenBank/DDBJ whole genome shotgun (WGS) entry which is preliminary data.</text>
</comment>
<dbReference type="Gene3D" id="3.20.20.150">
    <property type="entry name" value="Divalent-metal-dependent TIM barrel enzymes"/>
    <property type="match status" value="1"/>
</dbReference>
<gene>
    <name evidence="2" type="ORF">ACFSUE_05890</name>
</gene>
<evidence type="ECO:0000259" key="1">
    <source>
        <dbReference type="Pfam" id="PF01261"/>
    </source>
</evidence>
<dbReference type="Proteomes" id="UP001597399">
    <property type="component" value="Unassembled WGS sequence"/>
</dbReference>
<evidence type="ECO:0000313" key="3">
    <source>
        <dbReference type="Proteomes" id="UP001597399"/>
    </source>
</evidence>
<feature type="domain" description="Xylose isomerase-like TIM barrel" evidence="1">
    <location>
        <begin position="19"/>
        <end position="248"/>
    </location>
</feature>
<keyword evidence="3" id="KW-1185">Reference proteome</keyword>
<proteinExistence type="predicted"/>
<accession>A0ABW5S044</accession>
<dbReference type="InterPro" id="IPR050312">
    <property type="entry name" value="IolE/XylAMocC-like"/>
</dbReference>
<name>A0ABW5S044_9BACL</name>
<dbReference type="SUPFAM" id="SSF51658">
    <property type="entry name" value="Xylose isomerase-like"/>
    <property type="match status" value="1"/>
</dbReference>
<protein>
    <submittedName>
        <fullName evidence="2">Sugar phosphate isomerase/epimerase family protein</fullName>
    </submittedName>
</protein>
<dbReference type="PANTHER" id="PTHR12110">
    <property type="entry name" value="HYDROXYPYRUVATE ISOMERASE"/>
    <property type="match status" value="1"/>
</dbReference>
<dbReference type="InterPro" id="IPR036237">
    <property type="entry name" value="Xyl_isomerase-like_sf"/>
</dbReference>
<dbReference type="InterPro" id="IPR013022">
    <property type="entry name" value="Xyl_isomerase-like_TIM-brl"/>
</dbReference>
<keyword evidence="2" id="KW-0413">Isomerase</keyword>
<dbReference type="PANTHER" id="PTHR12110:SF21">
    <property type="entry name" value="XYLOSE ISOMERASE-LIKE TIM BARREL DOMAIN-CONTAINING PROTEIN"/>
    <property type="match status" value="1"/>
</dbReference>
<dbReference type="Pfam" id="PF01261">
    <property type="entry name" value="AP_endonuc_2"/>
    <property type="match status" value="1"/>
</dbReference>
<organism evidence="2 3">
    <name type="scientific">Sporolactobacillus shoreicorticis</name>
    <dbReference type="NCBI Taxonomy" id="1923877"/>
    <lineage>
        <taxon>Bacteria</taxon>
        <taxon>Bacillati</taxon>
        <taxon>Bacillota</taxon>
        <taxon>Bacilli</taxon>
        <taxon>Bacillales</taxon>
        <taxon>Sporolactobacillaceae</taxon>
        <taxon>Sporolactobacillus</taxon>
    </lineage>
</organism>
<sequence length="273" mass="31762">MNLSFSTLACPDSDIDGLIAKAKAYGYNALDLSRYRGESQFYKFPEFSTEINLTNEKIKKAGLGVSCLCSPIRLMTDSSDQRAEDQIELRKYCWMCKRLHTNYVRIFGGRIKDRSREAATHIALSHLSKLLSIAEEYQVVLLLETHGDWSGGTQIRSVMEQMDSPYFKLIWDVHHTYRIAGESPEQTWALLGEWIVHTHWKDSTLDDSEIGYRFCLPGEGDIPLKSIYRLLKQNRYSGYYTIEWEKFWHPEIDEGDVALRQYADYIHHLERIC</sequence>
<dbReference type="RefSeq" id="WP_253058399.1">
    <property type="nucleotide sequence ID" value="NZ_JAMXWM010000002.1"/>
</dbReference>
<dbReference type="EMBL" id="JBHUMQ010000015">
    <property type="protein sequence ID" value="MFD2693160.1"/>
    <property type="molecule type" value="Genomic_DNA"/>
</dbReference>
<evidence type="ECO:0000313" key="2">
    <source>
        <dbReference type="EMBL" id="MFD2693160.1"/>
    </source>
</evidence>
<reference evidence="3" key="1">
    <citation type="journal article" date="2019" name="Int. J. Syst. Evol. Microbiol.">
        <title>The Global Catalogue of Microorganisms (GCM) 10K type strain sequencing project: providing services to taxonomists for standard genome sequencing and annotation.</title>
        <authorList>
            <consortium name="The Broad Institute Genomics Platform"/>
            <consortium name="The Broad Institute Genome Sequencing Center for Infectious Disease"/>
            <person name="Wu L."/>
            <person name="Ma J."/>
        </authorList>
    </citation>
    <scope>NUCLEOTIDE SEQUENCE [LARGE SCALE GENOMIC DNA]</scope>
    <source>
        <strain evidence="3">TISTR 2466</strain>
    </source>
</reference>
<dbReference type="GO" id="GO:0016853">
    <property type="term" value="F:isomerase activity"/>
    <property type="evidence" value="ECO:0007669"/>
    <property type="project" value="UniProtKB-KW"/>
</dbReference>